<dbReference type="EMBL" id="JAACXV010013560">
    <property type="protein sequence ID" value="KAF7273123.1"/>
    <property type="molecule type" value="Genomic_DNA"/>
</dbReference>
<comment type="caution">
    <text evidence="1">The sequence shown here is derived from an EMBL/GenBank/DDBJ whole genome shotgun (WGS) entry which is preliminary data.</text>
</comment>
<organism evidence="1 2">
    <name type="scientific">Rhynchophorus ferrugineus</name>
    <name type="common">Red palm weevil</name>
    <name type="synonym">Curculio ferrugineus</name>
    <dbReference type="NCBI Taxonomy" id="354439"/>
    <lineage>
        <taxon>Eukaryota</taxon>
        <taxon>Metazoa</taxon>
        <taxon>Ecdysozoa</taxon>
        <taxon>Arthropoda</taxon>
        <taxon>Hexapoda</taxon>
        <taxon>Insecta</taxon>
        <taxon>Pterygota</taxon>
        <taxon>Neoptera</taxon>
        <taxon>Endopterygota</taxon>
        <taxon>Coleoptera</taxon>
        <taxon>Polyphaga</taxon>
        <taxon>Cucujiformia</taxon>
        <taxon>Curculionidae</taxon>
        <taxon>Dryophthorinae</taxon>
        <taxon>Rhynchophorus</taxon>
    </lineage>
</organism>
<dbReference type="Proteomes" id="UP000625711">
    <property type="component" value="Unassembled WGS sequence"/>
</dbReference>
<reference evidence="1" key="1">
    <citation type="submission" date="2020-08" db="EMBL/GenBank/DDBJ databases">
        <title>Genome sequencing and assembly of the red palm weevil Rhynchophorus ferrugineus.</title>
        <authorList>
            <person name="Dias G.B."/>
            <person name="Bergman C.M."/>
            <person name="Manee M."/>
        </authorList>
    </citation>
    <scope>NUCLEOTIDE SEQUENCE</scope>
    <source>
        <strain evidence="1">AA-2017</strain>
        <tissue evidence="1">Whole larva</tissue>
    </source>
</reference>
<dbReference type="AlphaFoldDB" id="A0A834I6Q7"/>
<evidence type="ECO:0000313" key="1">
    <source>
        <dbReference type="EMBL" id="KAF7273123.1"/>
    </source>
</evidence>
<proteinExistence type="predicted"/>
<keyword evidence="2" id="KW-1185">Reference proteome</keyword>
<protein>
    <submittedName>
        <fullName evidence="1">Uncharacterized protein</fullName>
    </submittedName>
</protein>
<accession>A0A834I6Q7</accession>
<gene>
    <name evidence="1" type="ORF">GWI33_014155</name>
</gene>
<evidence type="ECO:0000313" key="2">
    <source>
        <dbReference type="Proteomes" id="UP000625711"/>
    </source>
</evidence>
<sequence length="95" mass="11193">MASADPPRDPPKPCFESDIGEQVLISMLDWLRSVLSLEEMMASYVDMSEIHRMVEDIHRTLHVRRFRFCLEEIVARIPTKTSTLDREEEEKKEED</sequence>
<name>A0A834I6Q7_RHYFE</name>